<gene>
    <name evidence="2" type="ORF">H9831_05570</name>
</gene>
<dbReference type="InterPro" id="IPR000257">
    <property type="entry name" value="Uroporphyrinogen_deCOase"/>
</dbReference>
<evidence type="ECO:0000313" key="2">
    <source>
        <dbReference type="EMBL" id="HIY60134.1"/>
    </source>
</evidence>
<sequence length="372" mass="43411">MTNRERAMNVLHYRRTDRLPAVHFGYWGELLQEWAQQKKIPPELAEKNYDGSEKDRQLDELIGWDFNWATKAGMERGLYPAFEYKVLEELPDGTCRIQNREGLIERIKPGIESIPSEDDYQLKDREAFDTLYKPRMQYSPDRIDFNYFRNFNETRLMDRPVGLEVGSVLGDIRNMTSVVGMSYLIYDEDEELFGDIVDTYADMQYQCVKAVLETGARFDFAHFWEDICYKNGPLISPELFRKLCAKHYQKRTELCRKYGIDIISLDCDGVVESLLPIWFENGVNTMFPIEVGGWGDQFEKARKKYGEGLLGVGGMDKTALRKDKEAVDREIERMKRLASLGGFIPCPDHRLMPGTKFELVQYYAEQIKEIRI</sequence>
<reference evidence="2" key="1">
    <citation type="journal article" date="2021" name="PeerJ">
        <title>Extensive microbial diversity within the chicken gut microbiome revealed by metagenomics and culture.</title>
        <authorList>
            <person name="Gilroy R."/>
            <person name="Ravi A."/>
            <person name="Getino M."/>
            <person name="Pursley I."/>
            <person name="Horton D.L."/>
            <person name="Alikhan N.F."/>
            <person name="Baker D."/>
            <person name="Gharbi K."/>
            <person name="Hall N."/>
            <person name="Watson M."/>
            <person name="Adriaenssens E.M."/>
            <person name="Foster-Nyarko E."/>
            <person name="Jarju S."/>
            <person name="Secka A."/>
            <person name="Antonio M."/>
            <person name="Oren A."/>
            <person name="Chaudhuri R.R."/>
            <person name="La Ragione R."/>
            <person name="Hildebrand F."/>
            <person name="Pallen M.J."/>
        </authorList>
    </citation>
    <scope>NUCLEOTIDE SEQUENCE</scope>
    <source>
        <strain evidence="2">ChiSxjej3B15-24422</strain>
    </source>
</reference>
<feature type="domain" description="Uroporphyrinogen decarboxylase (URO-D)" evidence="1">
    <location>
        <begin position="188"/>
        <end position="369"/>
    </location>
</feature>
<organism evidence="2 3">
    <name type="scientific">Candidatus Eisenbergiella pullistercoris</name>
    <dbReference type="NCBI Taxonomy" id="2838555"/>
    <lineage>
        <taxon>Bacteria</taxon>
        <taxon>Bacillati</taxon>
        <taxon>Bacillota</taxon>
        <taxon>Clostridia</taxon>
        <taxon>Lachnospirales</taxon>
        <taxon>Lachnospiraceae</taxon>
        <taxon>Eisenbergiella</taxon>
    </lineage>
</organism>
<dbReference type="Pfam" id="PF01208">
    <property type="entry name" value="URO-D"/>
    <property type="match status" value="1"/>
</dbReference>
<protein>
    <recommendedName>
        <fullName evidence="1">Uroporphyrinogen decarboxylase (URO-D) domain-containing protein</fullName>
    </recommendedName>
</protein>
<accession>A0A9D1YNS2</accession>
<dbReference type="InterPro" id="IPR038071">
    <property type="entry name" value="UROD/MetE-like_sf"/>
</dbReference>
<dbReference type="Proteomes" id="UP000824007">
    <property type="component" value="Unassembled WGS sequence"/>
</dbReference>
<dbReference type="GO" id="GO:0004853">
    <property type="term" value="F:uroporphyrinogen decarboxylase activity"/>
    <property type="evidence" value="ECO:0007669"/>
    <property type="project" value="InterPro"/>
</dbReference>
<dbReference type="EMBL" id="DXDD01000072">
    <property type="protein sequence ID" value="HIY60134.1"/>
    <property type="molecule type" value="Genomic_DNA"/>
</dbReference>
<dbReference type="AlphaFoldDB" id="A0A9D1YNS2"/>
<evidence type="ECO:0000259" key="1">
    <source>
        <dbReference type="Pfam" id="PF01208"/>
    </source>
</evidence>
<dbReference type="SUPFAM" id="SSF51726">
    <property type="entry name" value="UROD/MetE-like"/>
    <property type="match status" value="1"/>
</dbReference>
<evidence type="ECO:0000313" key="3">
    <source>
        <dbReference type="Proteomes" id="UP000824007"/>
    </source>
</evidence>
<comment type="caution">
    <text evidence="2">The sequence shown here is derived from an EMBL/GenBank/DDBJ whole genome shotgun (WGS) entry which is preliminary data.</text>
</comment>
<reference evidence="2" key="2">
    <citation type="submission" date="2021-04" db="EMBL/GenBank/DDBJ databases">
        <authorList>
            <person name="Gilroy R."/>
        </authorList>
    </citation>
    <scope>NUCLEOTIDE SEQUENCE</scope>
    <source>
        <strain evidence="2">ChiSxjej3B15-24422</strain>
    </source>
</reference>
<dbReference type="GO" id="GO:0006779">
    <property type="term" value="P:porphyrin-containing compound biosynthetic process"/>
    <property type="evidence" value="ECO:0007669"/>
    <property type="project" value="InterPro"/>
</dbReference>
<dbReference type="Gene3D" id="3.20.20.210">
    <property type="match status" value="1"/>
</dbReference>
<name>A0A9D1YNS2_9FIRM</name>
<proteinExistence type="predicted"/>